<name>A0A3S3ZY77_9NOCA</name>
<keyword evidence="1" id="KW-0812">Transmembrane</keyword>
<evidence type="ECO:0000259" key="2">
    <source>
        <dbReference type="Pfam" id="PF09990"/>
    </source>
</evidence>
<evidence type="ECO:0000313" key="4">
    <source>
        <dbReference type="Proteomes" id="UP000286208"/>
    </source>
</evidence>
<dbReference type="InterPro" id="IPR019251">
    <property type="entry name" value="DUF2231_TM"/>
</dbReference>
<dbReference type="Pfam" id="PF09990">
    <property type="entry name" value="DUF2231"/>
    <property type="match status" value="1"/>
</dbReference>
<feature type="transmembrane region" description="Helical" evidence="1">
    <location>
        <begin position="88"/>
        <end position="105"/>
    </location>
</feature>
<keyword evidence="4" id="KW-1185">Reference proteome</keyword>
<keyword evidence="1" id="KW-0472">Membrane</keyword>
<organism evidence="3 4">
    <name type="scientific">Prescottella agglutinans</name>
    <dbReference type="NCBI Taxonomy" id="1644129"/>
    <lineage>
        <taxon>Bacteria</taxon>
        <taxon>Bacillati</taxon>
        <taxon>Actinomycetota</taxon>
        <taxon>Actinomycetes</taxon>
        <taxon>Mycobacteriales</taxon>
        <taxon>Nocardiaceae</taxon>
        <taxon>Prescottella</taxon>
    </lineage>
</organism>
<feature type="transmembrane region" description="Helical" evidence="1">
    <location>
        <begin position="14"/>
        <end position="36"/>
    </location>
</feature>
<evidence type="ECO:0000256" key="1">
    <source>
        <dbReference type="SAM" id="Phobius"/>
    </source>
</evidence>
<protein>
    <recommendedName>
        <fullName evidence="2">DUF2231 domain-containing protein</fullName>
    </recommendedName>
</protein>
<dbReference type="RefSeq" id="WP_127914066.1">
    <property type="nucleotide sequence ID" value="NZ_RKLP01000001.1"/>
</dbReference>
<feature type="domain" description="DUF2231" evidence="2">
    <location>
        <begin position="8"/>
        <end position="161"/>
    </location>
</feature>
<keyword evidence="1" id="KW-1133">Transmembrane helix</keyword>
<sequence>MGPTTFNGMPIHPLFVHFVAVLVPISALLVLLSVCWPAARRRIGVLAPVIALITLILVPLTTHAGEWLEERTPGDPLVRIHAELGDQLIFWSAGVFLVSLVWWAVHDPRVRAWRESRRGPSRGRTPRAVVIALAVVAIAASVGSVVQVYRIGDSGAAAVWSGSGAGDEESADVTR</sequence>
<feature type="transmembrane region" description="Helical" evidence="1">
    <location>
        <begin position="43"/>
        <end position="68"/>
    </location>
</feature>
<proteinExistence type="predicted"/>
<dbReference type="AlphaFoldDB" id="A0A3S3ZY77"/>
<feature type="transmembrane region" description="Helical" evidence="1">
    <location>
        <begin position="126"/>
        <end position="149"/>
    </location>
</feature>
<gene>
    <name evidence="3" type="ORF">EGT67_00320</name>
</gene>
<accession>A0A3S3ZY77</accession>
<dbReference type="EMBL" id="RKLP01000001">
    <property type="protein sequence ID" value="RVW10961.1"/>
    <property type="molecule type" value="Genomic_DNA"/>
</dbReference>
<dbReference type="Proteomes" id="UP000286208">
    <property type="component" value="Unassembled WGS sequence"/>
</dbReference>
<evidence type="ECO:0000313" key="3">
    <source>
        <dbReference type="EMBL" id="RVW10961.1"/>
    </source>
</evidence>
<comment type="caution">
    <text evidence="3">The sequence shown here is derived from an EMBL/GenBank/DDBJ whole genome shotgun (WGS) entry which is preliminary data.</text>
</comment>
<reference evidence="3 4" key="1">
    <citation type="submission" date="2018-11" db="EMBL/GenBank/DDBJ databases">
        <title>Rhodococcus spongicola sp. nov. and Rhodococcus xishaensis sp. nov. from marine sponges.</title>
        <authorList>
            <person name="Li L."/>
            <person name="Lin H.W."/>
        </authorList>
    </citation>
    <scope>NUCLEOTIDE SEQUENCE [LARGE SCALE GENOMIC DNA]</scope>
    <source>
        <strain evidence="3 4">CCTCC AB2014297</strain>
    </source>
</reference>
<dbReference type="OrthoDB" id="4948879at2"/>